<gene>
    <name evidence="1" type="ORF">HHI36_015459</name>
</gene>
<proteinExistence type="predicted"/>
<feature type="non-terminal residue" evidence="1">
    <location>
        <position position="62"/>
    </location>
</feature>
<dbReference type="EMBL" id="JABFTP020000062">
    <property type="protein sequence ID" value="KAL3274040.1"/>
    <property type="molecule type" value="Genomic_DNA"/>
</dbReference>
<sequence length="62" mass="6700">MEYDGASSPDESDIVGMFAKFFSGVYSSDVVVPPLYNFNSTVNASSCEFSTSEVCELLMGLK</sequence>
<reference evidence="1 2" key="1">
    <citation type="journal article" date="2021" name="BMC Biol.">
        <title>Horizontally acquired antibacterial genes associated with adaptive radiation of ladybird beetles.</title>
        <authorList>
            <person name="Li H.S."/>
            <person name="Tang X.F."/>
            <person name="Huang Y.H."/>
            <person name="Xu Z.Y."/>
            <person name="Chen M.L."/>
            <person name="Du X.Y."/>
            <person name="Qiu B.Y."/>
            <person name="Chen P.T."/>
            <person name="Zhang W."/>
            <person name="Slipinski A."/>
            <person name="Escalona H.E."/>
            <person name="Waterhouse R.M."/>
            <person name="Zwick A."/>
            <person name="Pang H."/>
        </authorList>
    </citation>
    <scope>NUCLEOTIDE SEQUENCE [LARGE SCALE GENOMIC DNA]</scope>
    <source>
        <strain evidence="1">SYSU2018</strain>
    </source>
</reference>
<organism evidence="1 2">
    <name type="scientific">Cryptolaemus montrouzieri</name>
    <dbReference type="NCBI Taxonomy" id="559131"/>
    <lineage>
        <taxon>Eukaryota</taxon>
        <taxon>Metazoa</taxon>
        <taxon>Ecdysozoa</taxon>
        <taxon>Arthropoda</taxon>
        <taxon>Hexapoda</taxon>
        <taxon>Insecta</taxon>
        <taxon>Pterygota</taxon>
        <taxon>Neoptera</taxon>
        <taxon>Endopterygota</taxon>
        <taxon>Coleoptera</taxon>
        <taxon>Polyphaga</taxon>
        <taxon>Cucujiformia</taxon>
        <taxon>Coccinelloidea</taxon>
        <taxon>Coccinellidae</taxon>
        <taxon>Scymninae</taxon>
        <taxon>Scymnini</taxon>
        <taxon>Cryptolaemus</taxon>
    </lineage>
</organism>
<accession>A0ABD2N6V0</accession>
<name>A0ABD2N6V0_9CUCU</name>
<protein>
    <submittedName>
        <fullName evidence="1">Uncharacterized protein</fullName>
    </submittedName>
</protein>
<dbReference type="AlphaFoldDB" id="A0ABD2N6V0"/>
<evidence type="ECO:0000313" key="2">
    <source>
        <dbReference type="Proteomes" id="UP001516400"/>
    </source>
</evidence>
<comment type="caution">
    <text evidence="1">The sequence shown here is derived from an EMBL/GenBank/DDBJ whole genome shotgun (WGS) entry which is preliminary data.</text>
</comment>
<dbReference type="Proteomes" id="UP001516400">
    <property type="component" value="Unassembled WGS sequence"/>
</dbReference>
<evidence type="ECO:0000313" key="1">
    <source>
        <dbReference type="EMBL" id="KAL3274040.1"/>
    </source>
</evidence>
<keyword evidence="2" id="KW-1185">Reference proteome</keyword>